<feature type="region of interest" description="Disordered" evidence="1">
    <location>
        <begin position="31"/>
        <end position="52"/>
    </location>
</feature>
<reference evidence="2 3" key="1">
    <citation type="submission" date="2024-03" db="EMBL/GenBank/DDBJ databases">
        <title>Novel Streptomyces species of biotechnological and ecological value are a feature of Machair soil.</title>
        <authorList>
            <person name="Prole J.R."/>
            <person name="Goodfellow M."/>
            <person name="Allenby N."/>
            <person name="Ward A.C."/>
        </authorList>
    </citation>
    <scope>NUCLEOTIDE SEQUENCE [LARGE SCALE GENOMIC DNA]</scope>
    <source>
        <strain evidence="2 3">MS1.HAVA.3</strain>
    </source>
</reference>
<comment type="caution">
    <text evidence="2">The sequence shown here is derived from an EMBL/GenBank/DDBJ whole genome shotgun (WGS) entry which is preliminary data.</text>
</comment>
<evidence type="ECO:0000313" key="2">
    <source>
        <dbReference type="EMBL" id="MEJ8644557.1"/>
    </source>
</evidence>
<evidence type="ECO:0008006" key="4">
    <source>
        <dbReference type="Google" id="ProtNLM"/>
    </source>
</evidence>
<proteinExistence type="predicted"/>
<keyword evidence="3" id="KW-1185">Reference proteome</keyword>
<evidence type="ECO:0000313" key="3">
    <source>
        <dbReference type="Proteomes" id="UP001382904"/>
    </source>
</evidence>
<gene>
    <name evidence="2" type="ORF">WKI68_31135</name>
</gene>
<evidence type="ECO:0000256" key="1">
    <source>
        <dbReference type="SAM" id="MobiDB-lite"/>
    </source>
</evidence>
<protein>
    <recommendedName>
        <fullName evidence="4">Secreted protein</fullName>
    </recommendedName>
</protein>
<name>A0ABU8U9M1_9ACTN</name>
<sequence length="178" mass="18171">MSRIKWAAGAVALVGVVVAGGVLDARNDVSAPGGWVSEPQTDRGSAATGADPSRESVLADFGAVTTRAGLGRDAAPQAARDAVFGDAADCAAGWDGFEEVDAAQVTEIVDGLQQRGWQVTARRARPVQGVTLTLGSWELVLLNGTPQGGDRLSLLALRSGPGCDEAFARWDAGASSPV</sequence>
<accession>A0ABU8U9M1</accession>
<dbReference type="Proteomes" id="UP001382904">
    <property type="component" value="Unassembled WGS sequence"/>
</dbReference>
<organism evidence="2 3">
    <name type="scientific">Streptomyces caledonius</name>
    <dbReference type="NCBI Taxonomy" id="3134107"/>
    <lineage>
        <taxon>Bacteria</taxon>
        <taxon>Bacillati</taxon>
        <taxon>Actinomycetota</taxon>
        <taxon>Actinomycetes</taxon>
        <taxon>Kitasatosporales</taxon>
        <taxon>Streptomycetaceae</taxon>
        <taxon>Streptomyces</taxon>
    </lineage>
</organism>
<dbReference type="EMBL" id="JBBKAM010000002">
    <property type="protein sequence ID" value="MEJ8644557.1"/>
    <property type="molecule type" value="Genomic_DNA"/>
</dbReference>